<dbReference type="RefSeq" id="WP_221519665.1">
    <property type="nucleotide sequence ID" value="NZ_JACHMB010000001.1"/>
</dbReference>
<keyword evidence="2" id="KW-0812">Transmembrane</keyword>
<sequence length="221" mass="24414">MMYGPQQQPPQQFNAPYPPQQPPAFAPPPVVIDVGGDAKVKALIGGSVAGAIGLMAVFSALTGQTTGGAGSAVAVLVLGLIFLFIGLLPIITWRKLSRPRKLVFDVYGVRWDDPQGRPWAAPWAELSGVGISRTQQRRVKLADYIMRKTMVRLDLFPADPGFRARHPDMEHLWEFHTVKNGYRLPLGSNPKYIPVIEHAMRQYRPAVYLGIRDEGFMVGLV</sequence>
<reference evidence="3 4" key="1">
    <citation type="submission" date="2020-08" db="EMBL/GenBank/DDBJ databases">
        <title>Sequencing the genomes of 1000 actinobacteria strains.</title>
        <authorList>
            <person name="Klenk H.-P."/>
        </authorList>
    </citation>
    <scope>NUCLEOTIDE SEQUENCE [LARGE SCALE GENOMIC DNA]</scope>
    <source>
        <strain evidence="3 4">DSM 45507</strain>
    </source>
</reference>
<evidence type="ECO:0000313" key="4">
    <source>
        <dbReference type="Proteomes" id="UP000579153"/>
    </source>
</evidence>
<evidence type="ECO:0000256" key="2">
    <source>
        <dbReference type="SAM" id="Phobius"/>
    </source>
</evidence>
<protein>
    <submittedName>
        <fullName evidence="3">Uncharacterized protein</fullName>
    </submittedName>
</protein>
<name>A0A7W9LE60_9ACTN</name>
<feature type="compositionally biased region" description="Low complexity" evidence="1">
    <location>
        <begin position="1"/>
        <end position="15"/>
    </location>
</feature>
<keyword evidence="4" id="KW-1185">Reference proteome</keyword>
<organism evidence="3 4">
    <name type="scientific">Nonomuraea jabiensis</name>
    <dbReference type="NCBI Taxonomy" id="882448"/>
    <lineage>
        <taxon>Bacteria</taxon>
        <taxon>Bacillati</taxon>
        <taxon>Actinomycetota</taxon>
        <taxon>Actinomycetes</taxon>
        <taxon>Streptosporangiales</taxon>
        <taxon>Streptosporangiaceae</taxon>
        <taxon>Nonomuraea</taxon>
    </lineage>
</organism>
<evidence type="ECO:0000313" key="3">
    <source>
        <dbReference type="EMBL" id="MBB5780479.1"/>
    </source>
</evidence>
<feature type="region of interest" description="Disordered" evidence="1">
    <location>
        <begin position="1"/>
        <end position="20"/>
    </location>
</feature>
<feature type="transmembrane region" description="Helical" evidence="2">
    <location>
        <begin position="42"/>
        <end position="63"/>
    </location>
</feature>
<comment type="caution">
    <text evidence="3">The sequence shown here is derived from an EMBL/GenBank/DDBJ whole genome shotgun (WGS) entry which is preliminary data.</text>
</comment>
<keyword evidence="2" id="KW-0472">Membrane</keyword>
<proteinExistence type="predicted"/>
<dbReference type="EMBL" id="JACHMB010000001">
    <property type="protein sequence ID" value="MBB5780479.1"/>
    <property type="molecule type" value="Genomic_DNA"/>
</dbReference>
<dbReference type="Proteomes" id="UP000579153">
    <property type="component" value="Unassembled WGS sequence"/>
</dbReference>
<dbReference type="AlphaFoldDB" id="A0A7W9LE60"/>
<gene>
    <name evidence="3" type="ORF">HD596_007235</name>
</gene>
<accession>A0A7W9LE60</accession>
<feature type="transmembrane region" description="Helical" evidence="2">
    <location>
        <begin position="69"/>
        <end position="91"/>
    </location>
</feature>
<evidence type="ECO:0000256" key="1">
    <source>
        <dbReference type="SAM" id="MobiDB-lite"/>
    </source>
</evidence>
<keyword evidence="2" id="KW-1133">Transmembrane helix</keyword>